<dbReference type="STRING" id="1611254.A0A2G5TBY5"/>
<feature type="transmembrane region" description="Helical" evidence="1">
    <location>
        <begin position="454"/>
        <end position="475"/>
    </location>
</feature>
<protein>
    <recommendedName>
        <fullName evidence="4">G-protein coupled receptors family 1 profile domain-containing protein</fullName>
    </recommendedName>
</protein>
<evidence type="ECO:0000313" key="3">
    <source>
        <dbReference type="Proteomes" id="UP000230233"/>
    </source>
</evidence>
<feature type="transmembrane region" description="Helical" evidence="1">
    <location>
        <begin position="127"/>
        <end position="149"/>
    </location>
</feature>
<feature type="transmembrane region" description="Helical" evidence="1">
    <location>
        <begin position="197"/>
        <end position="218"/>
    </location>
</feature>
<accession>A0A2G5TBY5</accession>
<dbReference type="OrthoDB" id="5799925at2759"/>
<feature type="transmembrane region" description="Helical" evidence="1">
    <location>
        <begin position="92"/>
        <end position="115"/>
    </location>
</feature>
<reference evidence="3" key="1">
    <citation type="submission" date="2017-10" db="EMBL/GenBank/DDBJ databases">
        <title>Rapid genome shrinkage in a self-fertile nematode reveals novel sperm competition proteins.</title>
        <authorList>
            <person name="Yin D."/>
            <person name="Schwarz E.M."/>
            <person name="Thomas C.G."/>
            <person name="Felde R.L."/>
            <person name="Korf I.F."/>
            <person name="Cutter A.D."/>
            <person name="Schartner C.M."/>
            <person name="Ralston E.J."/>
            <person name="Meyer B.J."/>
            <person name="Haag E.S."/>
        </authorList>
    </citation>
    <scope>NUCLEOTIDE SEQUENCE [LARGE SCALE GENOMIC DNA]</scope>
    <source>
        <strain evidence="3">JU1422</strain>
    </source>
</reference>
<dbReference type="Pfam" id="PF10319">
    <property type="entry name" value="7TM_GPCR_Srj"/>
    <property type="match status" value="1"/>
</dbReference>
<keyword evidence="1" id="KW-1133">Transmembrane helix</keyword>
<dbReference type="PANTHER" id="PTHR45907:SF11">
    <property type="entry name" value="SERPENTINE RECEPTOR, CLASS J"/>
    <property type="match status" value="1"/>
</dbReference>
<dbReference type="EMBL" id="PDUG01000005">
    <property type="protein sequence ID" value="PIC24611.1"/>
    <property type="molecule type" value="Genomic_DNA"/>
</dbReference>
<name>A0A2G5TBY5_9PELO</name>
<keyword evidence="3" id="KW-1185">Reference proteome</keyword>
<comment type="caution">
    <text evidence="2">The sequence shown here is derived from an EMBL/GenBank/DDBJ whole genome shotgun (WGS) entry which is preliminary data.</text>
</comment>
<dbReference type="Pfam" id="PF10327">
    <property type="entry name" value="7TM_GPCR_Sri"/>
    <property type="match status" value="1"/>
</dbReference>
<feature type="transmembrane region" description="Helical" evidence="1">
    <location>
        <begin position="413"/>
        <end position="442"/>
    </location>
</feature>
<feature type="transmembrane region" description="Helical" evidence="1">
    <location>
        <begin position="6"/>
        <end position="30"/>
    </location>
</feature>
<dbReference type="InterPro" id="IPR019429">
    <property type="entry name" value="7TM_GPCR_serpentine_rcpt_Sri"/>
</dbReference>
<feature type="transmembrane region" description="Helical" evidence="1">
    <location>
        <begin position="363"/>
        <end position="382"/>
    </location>
</feature>
<feature type="transmembrane region" description="Helical" evidence="1">
    <location>
        <begin position="42"/>
        <end position="60"/>
    </location>
</feature>
<evidence type="ECO:0000313" key="2">
    <source>
        <dbReference type="EMBL" id="PIC24611.1"/>
    </source>
</evidence>
<organism evidence="2 3">
    <name type="scientific">Caenorhabditis nigoni</name>
    <dbReference type="NCBI Taxonomy" id="1611254"/>
    <lineage>
        <taxon>Eukaryota</taxon>
        <taxon>Metazoa</taxon>
        <taxon>Ecdysozoa</taxon>
        <taxon>Nematoda</taxon>
        <taxon>Chromadorea</taxon>
        <taxon>Rhabditida</taxon>
        <taxon>Rhabditina</taxon>
        <taxon>Rhabditomorpha</taxon>
        <taxon>Rhabditoidea</taxon>
        <taxon>Rhabditidae</taxon>
        <taxon>Peloderinae</taxon>
        <taxon>Caenorhabditis</taxon>
    </lineage>
</organism>
<dbReference type="InterPro" id="IPR019423">
    <property type="entry name" value="7TM_GPCR_serpentine_rcpt_Srj"/>
</dbReference>
<gene>
    <name evidence="2" type="primary">Cnig_chr_V.g17875</name>
    <name evidence="2" type="ORF">B9Z55_017875</name>
</gene>
<dbReference type="AlphaFoldDB" id="A0A2G5TBY5"/>
<keyword evidence="1" id="KW-0812">Transmembrane</keyword>
<sequence length="500" mass="57527">MYVNIPHYYIPKLCGILAFIFNPLFVYLLLTDKKLQLGAYRHLLISFSFFNMLCSLYDTLVPMCVHEYRYAFVVFVSDGPFVHFSDLGQLALSVRCGFITVTYAILHAHFIFRYFVLYKNTLLQEWFMPYGLVATFVYCICHMALWTWVCECFFYGDFERKSYVHDSFEDLYHEDSLNMTMVIALYWEGSNDALVRSWIGVVIVTASTVYSMSLYFVLGHKIMKKLKVQSSLSEKTINLQRQLFNALTVQTVIPICVSLMPCLAVWFGPVFLLDFRWIYLSALSCLSVDFYITFLFQPQPLHPLPAGFCTGLLCTFFTAATLMTVALALIAFQLSAIFLCFLKKLIAFREMKRVETNANFPRVLFGVFLIICCLALTCMFFAELDEDEQLELIRTADYLSRSLSSVNQKKQKLALISLVIQLIVLATAIIPVGLLAIFLLIEFEYAQTATRIELMVYCFHSTANAIALILTTPAFRRFTFFWTVIKRTPVAVSIQCLHHT</sequence>
<feature type="transmembrane region" description="Helical" evidence="1">
    <location>
        <begin position="243"/>
        <end position="271"/>
    </location>
</feature>
<evidence type="ECO:0000256" key="1">
    <source>
        <dbReference type="SAM" id="Phobius"/>
    </source>
</evidence>
<proteinExistence type="predicted"/>
<feature type="transmembrane region" description="Helical" evidence="1">
    <location>
        <begin position="325"/>
        <end position="342"/>
    </location>
</feature>
<keyword evidence="1" id="KW-0472">Membrane</keyword>
<dbReference type="Proteomes" id="UP000230233">
    <property type="component" value="Chromosome V"/>
</dbReference>
<dbReference type="PANTHER" id="PTHR45907">
    <property type="entry name" value="SERPENTINE RECEPTOR, CLASS J"/>
    <property type="match status" value="1"/>
</dbReference>
<evidence type="ECO:0008006" key="4">
    <source>
        <dbReference type="Google" id="ProtNLM"/>
    </source>
</evidence>